<dbReference type="FunCoup" id="A0A2P5FWI5">
    <property type="interactions" value="202"/>
</dbReference>
<keyword evidence="3" id="KW-0812">Transmembrane</keyword>
<protein>
    <submittedName>
        <fullName evidence="8">ERG2/sigma1 receptor-like</fullName>
    </submittedName>
</protein>
<comment type="similarity">
    <text evidence="2">Belongs to the ERG2 family.</text>
</comment>
<keyword evidence="6" id="KW-0472">Membrane</keyword>
<dbReference type="InterPro" id="IPR006716">
    <property type="entry name" value="ERG2_sigma1_rcpt-like"/>
</dbReference>
<dbReference type="PANTHER" id="PTHR10868:SF1">
    <property type="entry name" value="SIGMA NON-OPIOID INTRACELLULAR RECEPTOR 1"/>
    <property type="match status" value="1"/>
</dbReference>
<evidence type="ECO:0000256" key="3">
    <source>
        <dbReference type="ARBA" id="ARBA00022692"/>
    </source>
</evidence>
<evidence type="ECO:0000313" key="8">
    <source>
        <dbReference type="EMBL" id="POO02148.1"/>
    </source>
</evidence>
<dbReference type="STRING" id="63057.A0A2P5FWI5"/>
<reference evidence="9" key="1">
    <citation type="submission" date="2016-06" db="EMBL/GenBank/DDBJ databases">
        <title>Parallel loss of symbiosis genes in relatives of nitrogen-fixing non-legume Parasponia.</title>
        <authorList>
            <person name="Van Velzen R."/>
            <person name="Holmer R."/>
            <person name="Bu F."/>
            <person name="Rutten L."/>
            <person name="Van Zeijl A."/>
            <person name="Liu W."/>
            <person name="Santuari L."/>
            <person name="Cao Q."/>
            <person name="Sharma T."/>
            <person name="Shen D."/>
            <person name="Roswanjaya Y."/>
            <person name="Wardhani T."/>
            <person name="Kalhor M.S."/>
            <person name="Jansen J."/>
            <person name="Van den Hoogen J."/>
            <person name="Gungor B."/>
            <person name="Hartog M."/>
            <person name="Hontelez J."/>
            <person name="Verver J."/>
            <person name="Yang W.-C."/>
            <person name="Schijlen E."/>
            <person name="Repin R."/>
            <person name="Schilthuizen M."/>
            <person name="Schranz E."/>
            <person name="Heidstra R."/>
            <person name="Miyata K."/>
            <person name="Fedorova E."/>
            <person name="Kohlen W."/>
            <person name="Bisseling T."/>
            <person name="Smit S."/>
            <person name="Geurts R."/>
        </authorList>
    </citation>
    <scope>NUCLEOTIDE SEQUENCE [LARGE SCALE GENOMIC DNA]</scope>
    <source>
        <strain evidence="9">cv. RG33-2</strain>
    </source>
</reference>
<sequence length="364" mass="40232">MKAVVLTSTTSARSTAAAGAAATSASVEETRDSCYYPGCRKDANCDCEMCLASINATLDLMPFSIQKSSLTKLSTASRPNPKVEVTPISFSSSTMSTPTSNAATPIPMSPGLGSSARTNLKEKKIRRRERKWGCGSDFLRLFGVLSLFFVAEFGFSWTVSGVLRPVFSPVSVRSVGEKSWAVRDLNGKVRFLQNSLQGLVDGKVSNCSYANSRWEISQDGFLLSSHCKLYQSSMEEIRIWGWPLQTAGLLTTGFSSRSFTVISGRVTEWSDGKVGYVIRKANSSWAHRKWASSAVQFDPNTWILEYRQSSILENPRLVSAILAFVKYRASRIVGQMKQDLWLFSAFESYQHYKFAAKSNVQVPT</sequence>
<gene>
    <name evidence="8" type="ORF">TorRG33x02_019320</name>
</gene>
<dbReference type="Pfam" id="PF04622">
    <property type="entry name" value="ERG2_Sigma1R"/>
    <property type="match status" value="1"/>
</dbReference>
<dbReference type="EMBL" id="JXTC01000005">
    <property type="protein sequence ID" value="POO02148.1"/>
    <property type="molecule type" value="Genomic_DNA"/>
</dbReference>
<feature type="region of interest" description="Disordered" evidence="7">
    <location>
        <begin position="88"/>
        <end position="113"/>
    </location>
</feature>
<dbReference type="InParanoid" id="A0A2P5FWI5"/>
<keyword evidence="5" id="KW-1133">Transmembrane helix</keyword>
<evidence type="ECO:0000256" key="5">
    <source>
        <dbReference type="ARBA" id="ARBA00022989"/>
    </source>
</evidence>
<keyword evidence="9" id="KW-1185">Reference proteome</keyword>
<keyword evidence="4" id="KW-0256">Endoplasmic reticulum</keyword>
<evidence type="ECO:0000256" key="1">
    <source>
        <dbReference type="ARBA" id="ARBA00004586"/>
    </source>
</evidence>
<evidence type="ECO:0000256" key="2">
    <source>
        <dbReference type="ARBA" id="ARBA00007141"/>
    </source>
</evidence>
<feature type="compositionally biased region" description="Low complexity" evidence="7">
    <location>
        <begin position="88"/>
        <end position="105"/>
    </location>
</feature>
<dbReference type="Proteomes" id="UP000237000">
    <property type="component" value="Unassembled WGS sequence"/>
</dbReference>
<dbReference type="AlphaFoldDB" id="A0A2P5FWI5"/>
<name>A0A2P5FWI5_TREOI</name>
<organism evidence="8 9">
    <name type="scientific">Trema orientale</name>
    <name type="common">Charcoal tree</name>
    <name type="synonym">Celtis orientalis</name>
    <dbReference type="NCBI Taxonomy" id="63057"/>
    <lineage>
        <taxon>Eukaryota</taxon>
        <taxon>Viridiplantae</taxon>
        <taxon>Streptophyta</taxon>
        <taxon>Embryophyta</taxon>
        <taxon>Tracheophyta</taxon>
        <taxon>Spermatophyta</taxon>
        <taxon>Magnoliopsida</taxon>
        <taxon>eudicotyledons</taxon>
        <taxon>Gunneridae</taxon>
        <taxon>Pentapetalae</taxon>
        <taxon>rosids</taxon>
        <taxon>fabids</taxon>
        <taxon>Rosales</taxon>
        <taxon>Cannabaceae</taxon>
        <taxon>Trema</taxon>
    </lineage>
</organism>
<keyword evidence="8" id="KW-0675">Receptor</keyword>
<dbReference type="PANTHER" id="PTHR10868">
    <property type="entry name" value="SIGMA 1-TYPE OPIOID RECEPTOR-RELATED"/>
    <property type="match status" value="1"/>
</dbReference>
<dbReference type="OrthoDB" id="347124at2759"/>
<evidence type="ECO:0000256" key="4">
    <source>
        <dbReference type="ARBA" id="ARBA00022824"/>
    </source>
</evidence>
<accession>A0A2P5FWI5</accession>
<dbReference type="GO" id="GO:0005789">
    <property type="term" value="C:endoplasmic reticulum membrane"/>
    <property type="evidence" value="ECO:0007669"/>
    <property type="project" value="UniProtKB-SubCell"/>
</dbReference>
<comment type="subcellular location">
    <subcellularLocation>
        <location evidence="1">Endoplasmic reticulum membrane</location>
    </subcellularLocation>
</comment>
<evidence type="ECO:0000256" key="7">
    <source>
        <dbReference type="SAM" id="MobiDB-lite"/>
    </source>
</evidence>
<evidence type="ECO:0000256" key="6">
    <source>
        <dbReference type="ARBA" id="ARBA00023136"/>
    </source>
</evidence>
<comment type="caution">
    <text evidence="8">The sequence shown here is derived from an EMBL/GenBank/DDBJ whole genome shotgun (WGS) entry which is preliminary data.</text>
</comment>
<proteinExistence type="inferred from homology"/>
<evidence type="ECO:0000313" key="9">
    <source>
        <dbReference type="Proteomes" id="UP000237000"/>
    </source>
</evidence>